<keyword evidence="3 5" id="KW-0687">Ribonucleoprotein</keyword>
<keyword evidence="5" id="KW-0694">RNA-binding</keyword>
<evidence type="ECO:0000313" key="9">
    <source>
        <dbReference type="EMBL" id="PIS08740.1"/>
    </source>
</evidence>
<keyword evidence="5" id="KW-0699">rRNA-binding</keyword>
<proteinExistence type="inferred from homology"/>
<evidence type="ECO:0000256" key="1">
    <source>
        <dbReference type="ARBA" id="ARBA00008553"/>
    </source>
</evidence>
<sequence length="186" mass="21271">MNRLQKKYQDKVIPIFQKEMGIKNPLAVPRVEKVVFNVGIGDISLDKGALVKAKDALKAITGQKALVCPAKKAIADYKTRKGVPVGLKVTLRKKRMYQFMDKLFSVVLPRVRDFQGVKRSAFDKQANYTLGLKEQIIFPEVDYDKIDRVRGMEISFLISTKDKKKALRLLELLGMPFEKEIERKSK</sequence>
<evidence type="ECO:0000256" key="4">
    <source>
        <dbReference type="ARBA" id="ARBA00035245"/>
    </source>
</evidence>
<dbReference type="InterPro" id="IPR020929">
    <property type="entry name" value="Ribosomal_uL5_CS"/>
</dbReference>
<dbReference type="GO" id="GO:0006412">
    <property type="term" value="P:translation"/>
    <property type="evidence" value="ECO:0007669"/>
    <property type="project" value="UniProtKB-UniRule"/>
</dbReference>
<organism evidence="9 10">
    <name type="scientific">Candidatus Beckwithbacteria bacterium CG10_big_fil_rev_8_21_14_0_10_34_10</name>
    <dbReference type="NCBI Taxonomy" id="1974495"/>
    <lineage>
        <taxon>Bacteria</taxon>
        <taxon>Candidatus Beckwithiibacteriota</taxon>
    </lineage>
</organism>
<dbReference type="Gene3D" id="3.30.1440.10">
    <property type="match status" value="1"/>
</dbReference>
<keyword evidence="5" id="KW-0820">tRNA-binding</keyword>
<evidence type="ECO:0000256" key="2">
    <source>
        <dbReference type="ARBA" id="ARBA00022980"/>
    </source>
</evidence>
<dbReference type="InterPro" id="IPR020930">
    <property type="entry name" value="Ribosomal_uL5_bac-type"/>
</dbReference>
<comment type="function">
    <text evidence="5">This is 1 of the proteins that bind and probably mediate the attachment of the 5S RNA into the large ribosomal subunit, where it forms part of the central protuberance. In the 70S ribosome it contacts protein S13 of the 30S subunit (bridge B1b), connecting the 2 subunits; this bridge is implicated in subunit movement. Contacts the P site tRNA; the 5S rRNA and some of its associated proteins might help stabilize positioning of ribosome-bound tRNAs.</text>
</comment>
<dbReference type="InterPro" id="IPR022803">
    <property type="entry name" value="Ribosomal_uL5_dom_sf"/>
</dbReference>
<evidence type="ECO:0000256" key="6">
    <source>
        <dbReference type="RuleBase" id="RU003930"/>
    </source>
</evidence>
<dbReference type="NCBIfam" id="NF000585">
    <property type="entry name" value="PRK00010.1"/>
    <property type="match status" value="1"/>
</dbReference>
<dbReference type="PIRSF" id="PIRSF002161">
    <property type="entry name" value="Ribosomal_L5"/>
    <property type="match status" value="1"/>
</dbReference>
<evidence type="ECO:0000313" key="10">
    <source>
        <dbReference type="Proteomes" id="UP000230093"/>
    </source>
</evidence>
<dbReference type="GO" id="GO:0019843">
    <property type="term" value="F:rRNA binding"/>
    <property type="evidence" value="ECO:0007669"/>
    <property type="project" value="UniProtKB-UniRule"/>
</dbReference>
<dbReference type="InterPro" id="IPR031309">
    <property type="entry name" value="Ribosomal_uL5_C"/>
</dbReference>
<dbReference type="GO" id="GO:0005840">
    <property type="term" value="C:ribosome"/>
    <property type="evidence" value="ECO:0007669"/>
    <property type="project" value="UniProtKB-KW"/>
</dbReference>
<dbReference type="Pfam" id="PF00673">
    <property type="entry name" value="Ribosomal_L5_C"/>
    <property type="match status" value="1"/>
</dbReference>
<dbReference type="InterPro" id="IPR031310">
    <property type="entry name" value="Ribosomal_uL5_N"/>
</dbReference>
<evidence type="ECO:0000256" key="3">
    <source>
        <dbReference type="ARBA" id="ARBA00023274"/>
    </source>
</evidence>
<keyword evidence="2 5" id="KW-0689">Ribosomal protein</keyword>
<dbReference type="GO" id="GO:1990904">
    <property type="term" value="C:ribonucleoprotein complex"/>
    <property type="evidence" value="ECO:0007669"/>
    <property type="project" value="UniProtKB-KW"/>
</dbReference>
<protein>
    <recommendedName>
        <fullName evidence="4 5">Large ribosomal subunit protein uL5</fullName>
    </recommendedName>
</protein>
<dbReference type="FunFam" id="3.30.1440.10:FF:000001">
    <property type="entry name" value="50S ribosomal protein L5"/>
    <property type="match status" value="1"/>
</dbReference>
<feature type="domain" description="Large ribosomal subunit protein uL5 N-terminal" evidence="7">
    <location>
        <begin position="24"/>
        <end position="80"/>
    </location>
</feature>
<dbReference type="PROSITE" id="PS00358">
    <property type="entry name" value="RIBOSOMAL_L5"/>
    <property type="match status" value="1"/>
</dbReference>
<reference evidence="10" key="1">
    <citation type="submission" date="2017-09" db="EMBL/GenBank/DDBJ databases">
        <title>Depth-based differentiation of microbial function through sediment-hosted aquifers and enrichment of novel symbionts in the deep terrestrial subsurface.</title>
        <authorList>
            <person name="Probst A.J."/>
            <person name="Ladd B."/>
            <person name="Jarett J.K."/>
            <person name="Geller-Mcgrath D.E."/>
            <person name="Sieber C.M.K."/>
            <person name="Emerson J.B."/>
            <person name="Anantharaman K."/>
            <person name="Thomas B.C."/>
            <person name="Malmstrom R."/>
            <person name="Stieglmeier M."/>
            <person name="Klingl A."/>
            <person name="Woyke T."/>
            <person name="Ryan C.M."/>
            <person name="Banfield J.F."/>
        </authorList>
    </citation>
    <scope>NUCLEOTIDE SEQUENCE [LARGE SCALE GENOMIC DNA]</scope>
</reference>
<dbReference type="SUPFAM" id="SSF55282">
    <property type="entry name" value="RL5-like"/>
    <property type="match status" value="1"/>
</dbReference>
<dbReference type="PANTHER" id="PTHR11994">
    <property type="entry name" value="60S RIBOSOMAL PROTEIN L11-RELATED"/>
    <property type="match status" value="1"/>
</dbReference>
<feature type="domain" description="Large ribosomal subunit protein uL5 C-terminal" evidence="8">
    <location>
        <begin position="84"/>
        <end position="177"/>
    </location>
</feature>
<evidence type="ECO:0000256" key="5">
    <source>
        <dbReference type="HAMAP-Rule" id="MF_01333"/>
    </source>
</evidence>
<comment type="subunit">
    <text evidence="5">Part of the 50S ribosomal subunit; part of the 5S rRNA/L5/L18/L25 subcomplex. Contacts the 5S rRNA and the P site tRNA. Forms a bridge to the 30S subunit in the 70S ribosome.</text>
</comment>
<dbReference type="EMBL" id="PEZT01000029">
    <property type="protein sequence ID" value="PIS08740.1"/>
    <property type="molecule type" value="Genomic_DNA"/>
</dbReference>
<dbReference type="Pfam" id="PF00281">
    <property type="entry name" value="Ribosomal_L5"/>
    <property type="match status" value="1"/>
</dbReference>
<dbReference type="GO" id="GO:0000049">
    <property type="term" value="F:tRNA binding"/>
    <property type="evidence" value="ECO:0007669"/>
    <property type="project" value="UniProtKB-UniRule"/>
</dbReference>
<dbReference type="AlphaFoldDB" id="A0A2H0W7V0"/>
<accession>A0A2H0W7V0</accession>
<evidence type="ECO:0000259" key="7">
    <source>
        <dbReference type="Pfam" id="PF00281"/>
    </source>
</evidence>
<comment type="caution">
    <text evidence="9">The sequence shown here is derived from an EMBL/GenBank/DDBJ whole genome shotgun (WGS) entry which is preliminary data.</text>
</comment>
<dbReference type="Proteomes" id="UP000230093">
    <property type="component" value="Unassembled WGS sequence"/>
</dbReference>
<name>A0A2H0W7V0_9BACT</name>
<evidence type="ECO:0000259" key="8">
    <source>
        <dbReference type="Pfam" id="PF00673"/>
    </source>
</evidence>
<gene>
    <name evidence="5" type="primary">rplE</name>
    <name evidence="9" type="ORF">COT75_05250</name>
</gene>
<dbReference type="InterPro" id="IPR002132">
    <property type="entry name" value="Ribosomal_uL5"/>
</dbReference>
<comment type="similarity">
    <text evidence="1 5 6">Belongs to the universal ribosomal protein uL5 family.</text>
</comment>
<dbReference type="HAMAP" id="MF_01333_B">
    <property type="entry name" value="Ribosomal_uL5_B"/>
    <property type="match status" value="1"/>
</dbReference>
<dbReference type="GO" id="GO:0003735">
    <property type="term" value="F:structural constituent of ribosome"/>
    <property type="evidence" value="ECO:0007669"/>
    <property type="project" value="InterPro"/>
</dbReference>